<feature type="domain" description="ZAD" evidence="2">
    <location>
        <begin position="20"/>
        <end position="65"/>
    </location>
</feature>
<gene>
    <name evidence="3" type="ORF">NQ318_003355</name>
</gene>
<dbReference type="SUPFAM" id="SSF57716">
    <property type="entry name" value="Glucocorticoid receptor-like (DNA-binding domain)"/>
    <property type="match status" value="1"/>
</dbReference>
<accession>A0AAV8Y9A9</accession>
<keyword evidence="4" id="KW-1185">Reference proteome</keyword>
<name>A0AAV8Y9A9_9CUCU</name>
<feature type="region of interest" description="Disordered" evidence="1">
    <location>
        <begin position="77"/>
        <end position="96"/>
    </location>
</feature>
<dbReference type="Pfam" id="PF07776">
    <property type="entry name" value="zf-AD"/>
    <property type="match status" value="1"/>
</dbReference>
<evidence type="ECO:0000259" key="2">
    <source>
        <dbReference type="Pfam" id="PF07776"/>
    </source>
</evidence>
<organism evidence="3 4">
    <name type="scientific">Aromia moschata</name>
    <dbReference type="NCBI Taxonomy" id="1265417"/>
    <lineage>
        <taxon>Eukaryota</taxon>
        <taxon>Metazoa</taxon>
        <taxon>Ecdysozoa</taxon>
        <taxon>Arthropoda</taxon>
        <taxon>Hexapoda</taxon>
        <taxon>Insecta</taxon>
        <taxon>Pterygota</taxon>
        <taxon>Neoptera</taxon>
        <taxon>Endopterygota</taxon>
        <taxon>Coleoptera</taxon>
        <taxon>Polyphaga</taxon>
        <taxon>Cucujiformia</taxon>
        <taxon>Chrysomeloidea</taxon>
        <taxon>Cerambycidae</taxon>
        <taxon>Cerambycinae</taxon>
        <taxon>Callichromatini</taxon>
        <taxon>Aromia</taxon>
    </lineage>
</organism>
<dbReference type="EMBL" id="JAPWTK010000145">
    <property type="protein sequence ID" value="KAJ8948022.1"/>
    <property type="molecule type" value="Genomic_DNA"/>
</dbReference>
<evidence type="ECO:0000313" key="4">
    <source>
        <dbReference type="Proteomes" id="UP001162162"/>
    </source>
</evidence>
<evidence type="ECO:0000256" key="1">
    <source>
        <dbReference type="SAM" id="MobiDB-lite"/>
    </source>
</evidence>
<sequence>MQHKKYISRKIENVLVSVAIMECIYPIEILKNDKLSKEICLICLESLTSYFKFRSVCLENDKKQRDLYHDEIHQTEPCTSTSDQHKRSANGDQCPIADKKQRIEDHIFSDSEDDYSDQDDLDSLSDFIVKSENTGQKQNQTPTLAPPPLIPLQKREKTRIVIKQTSSEIDKKFDKVEEELRKVLEGQLTEEQAQAENIIIHVENDEEEQSPDKVATLTKLKLPIVIKPVYIADMKQEAPATPGRRSIIEGDSKIPTRIITTDSNIVTLPKGINVSVNEVYKSDVGVFEGTPLIYVFNTEFCQVDGYLYEYRLCKGNTRFLRCVLPACHALAVQNKVASFYTSQITVQKPHSHKRPDEVEKKKQMFYYVMKRKMQSDKTLNFRSVYEEVCKSDPEIKDLVPLLAT</sequence>
<dbReference type="Proteomes" id="UP001162162">
    <property type="component" value="Unassembled WGS sequence"/>
</dbReference>
<proteinExistence type="predicted"/>
<protein>
    <recommendedName>
        <fullName evidence="2">ZAD domain-containing protein</fullName>
    </recommendedName>
</protein>
<comment type="caution">
    <text evidence="3">The sequence shown here is derived from an EMBL/GenBank/DDBJ whole genome shotgun (WGS) entry which is preliminary data.</text>
</comment>
<dbReference type="InterPro" id="IPR012934">
    <property type="entry name" value="Znf_AD"/>
</dbReference>
<reference evidence="3" key="1">
    <citation type="journal article" date="2023" name="Insect Mol. Biol.">
        <title>Genome sequencing provides insights into the evolution of gene families encoding plant cell wall-degrading enzymes in longhorned beetles.</title>
        <authorList>
            <person name="Shin N.R."/>
            <person name="Okamura Y."/>
            <person name="Kirsch R."/>
            <person name="Pauchet Y."/>
        </authorList>
    </citation>
    <scope>NUCLEOTIDE SEQUENCE</scope>
    <source>
        <strain evidence="3">AMC_N1</strain>
    </source>
</reference>
<dbReference type="AlphaFoldDB" id="A0AAV8Y9A9"/>
<dbReference type="GO" id="GO:0008270">
    <property type="term" value="F:zinc ion binding"/>
    <property type="evidence" value="ECO:0007669"/>
    <property type="project" value="InterPro"/>
</dbReference>
<evidence type="ECO:0000313" key="3">
    <source>
        <dbReference type="EMBL" id="KAJ8948022.1"/>
    </source>
</evidence>
<dbReference type="GO" id="GO:0005634">
    <property type="term" value="C:nucleus"/>
    <property type="evidence" value="ECO:0007669"/>
    <property type="project" value="InterPro"/>
</dbReference>